<dbReference type="Proteomes" id="UP000068243">
    <property type="component" value="Unassembled WGS sequence"/>
</dbReference>
<dbReference type="PIRSF" id="PIRSF000709">
    <property type="entry name" value="6PFK_2-Ptase"/>
    <property type="match status" value="1"/>
</dbReference>
<proteinExistence type="predicted"/>
<dbReference type="PANTHER" id="PTHR48100">
    <property type="entry name" value="BROAD-SPECIFICITY PHOSPHATASE YOR283W-RELATED"/>
    <property type="match status" value="1"/>
</dbReference>
<dbReference type="EMBL" id="BCMY01000035">
    <property type="protein sequence ID" value="GAQ47666.1"/>
    <property type="molecule type" value="Genomic_DNA"/>
</dbReference>
<evidence type="ECO:0000313" key="1">
    <source>
        <dbReference type="EMBL" id="GAQ47666.1"/>
    </source>
</evidence>
<dbReference type="OrthoDB" id="496981at2759"/>
<dbReference type="SUPFAM" id="SSF53254">
    <property type="entry name" value="Phosphoglycerate mutase-like"/>
    <property type="match status" value="1"/>
</dbReference>
<organism evidence="1 2">
    <name type="scientific">Aspergillus niger</name>
    <dbReference type="NCBI Taxonomy" id="5061"/>
    <lineage>
        <taxon>Eukaryota</taxon>
        <taxon>Fungi</taxon>
        <taxon>Dikarya</taxon>
        <taxon>Ascomycota</taxon>
        <taxon>Pezizomycotina</taxon>
        <taxon>Eurotiomycetes</taxon>
        <taxon>Eurotiomycetidae</taxon>
        <taxon>Eurotiales</taxon>
        <taxon>Aspergillaceae</taxon>
        <taxon>Aspergillus</taxon>
        <taxon>Aspergillus subgen. Circumdati</taxon>
    </lineage>
</organism>
<dbReference type="GO" id="GO:0016791">
    <property type="term" value="F:phosphatase activity"/>
    <property type="evidence" value="ECO:0007669"/>
    <property type="project" value="TreeGrafter"/>
</dbReference>
<dbReference type="VEuPathDB" id="FungiDB:An01g01190"/>
<dbReference type="VEuPathDB" id="FungiDB:ASPNIDRAFT2_1162115"/>
<dbReference type="SMART" id="SM00855">
    <property type="entry name" value="PGAM"/>
    <property type="match status" value="1"/>
</dbReference>
<gene>
    <name evidence="1" type="ORF">ABL_10327</name>
</gene>
<comment type="caution">
    <text evidence="1">The sequence shown here is derived from an EMBL/GenBank/DDBJ whole genome shotgun (WGS) entry which is preliminary data.</text>
</comment>
<dbReference type="OMA" id="CEDLQHQ"/>
<name>A0A100IV24_ASPNG</name>
<dbReference type="GO" id="GO:0005737">
    <property type="term" value="C:cytoplasm"/>
    <property type="evidence" value="ECO:0007669"/>
    <property type="project" value="TreeGrafter"/>
</dbReference>
<dbReference type="InterPro" id="IPR013078">
    <property type="entry name" value="His_Pase_superF_clade-1"/>
</dbReference>
<dbReference type="PANTHER" id="PTHR48100:SF54">
    <property type="entry name" value="PHOSPHATASE SPAC5H10.03-RELATED"/>
    <property type="match status" value="1"/>
</dbReference>
<dbReference type="Gene3D" id="3.40.50.1240">
    <property type="entry name" value="Phosphoglycerate mutase-like"/>
    <property type="match status" value="1"/>
</dbReference>
<protein>
    <recommendedName>
        <fullName evidence="3">Phosphoglycerate mutase family protein</fullName>
    </recommendedName>
</protein>
<sequence>MASKVHLVRHAESAHNVTHDFSQLDPELTPLGLQQAIGLGQLFHSAPQVAVIITSPLKRAVQTTLTAFPHILDKRYFDPESGHGVEKGAVLLLDPDLQERSALPCDTGSPTRVLETAFPRLGFQDLAQGWQVKEGLYSPVDEAVEERARRVRSRIAAVCEDLQHQARTDVVVVTHGVFMRFLVGDSDIDLPKAGWGSYAVGKTHGSDVALSPF</sequence>
<reference evidence="2" key="1">
    <citation type="journal article" date="2016" name="Genome Announc.">
        <title>Draft genome sequence of Aspergillus niger strain An76.</title>
        <authorList>
            <person name="Gong W."/>
            <person name="Cheng Z."/>
            <person name="Zhang H."/>
            <person name="Liu L."/>
            <person name="Gao P."/>
            <person name="Wang L."/>
        </authorList>
    </citation>
    <scope>NUCLEOTIDE SEQUENCE [LARGE SCALE GENOMIC DNA]</scope>
    <source>
        <strain evidence="2">An76</strain>
    </source>
</reference>
<dbReference type="Pfam" id="PF00300">
    <property type="entry name" value="His_Phos_1"/>
    <property type="match status" value="2"/>
</dbReference>
<accession>A0A100IV24</accession>
<dbReference type="VEuPathDB" id="FungiDB:M747DRAFT_296220"/>
<dbReference type="InterPro" id="IPR050275">
    <property type="entry name" value="PGM_Phosphatase"/>
</dbReference>
<evidence type="ECO:0000313" key="2">
    <source>
        <dbReference type="Proteomes" id="UP000068243"/>
    </source>
</evidence>
<dbReference type="CDD" id="cd07067">
    <property type="entry name" value="HP_PGM_like"/>
    <property type="match status" value="1"/>
</dbReference>
<dbReference type="InterPro" id="IPR029033">
    <property type="entry name" value="His_PPase_superfam"/>
</dbReference>
<dbReference type="VEuPathDB" id="FungiDB:ATCC64974_22150"/>
<dbReference type="AlphaFoldDB" id="A0A100IV24"/>
<evidence type="ECO:0008006" key="3">
    <source>
        <dbReference type="Google" id="ProtNLM"/>
    </source>
</evidence>